<protein>
    <submittedName>
        <fullName evidence="2">Uncharacterized protein</fullName>
    </submittedName>
</protein>
<keyword evidence="1" id="KW-0812">Transmembrane</keyword>
<gene>
    <name evidence="2" type="ORF">L2689_13265</name>
</gene>
<comment type="caution">
    <text evidence="2">The sequence shown here is derived from an EMBL/GenBank/DDBJ whole genome shotgun (WGS) entry which is preliminary data.</text>
</comment>
<evidence type="ECO:0000313" key="3">
    <source>
        <dbReference type="Proteomes" id="UP001203212"/>
    </source>
</evidence>
<dbReference type="EMBL" id="JAKILK010000007">
    <property type="protein sequence ID" value="MCL1118204.1"/>
    <property type="molecule type" value="Genomic_DNA"/>
</dbReference>
<feature type="transmembrane region" description="Helical" evidence="1">
    <location>
        <begin position="31"/>
        <end position="49"/>
    </location>
</feature>
<accession>A0ABT0L3Q3</accession>
<keyword evidence="1" id="KW-1133">Transmembrane helix</keyword>
<dbReference type="RefSeq" id="WP_188842718.1">
    <property type="nucleotide sequence ID" value="NZ_BMOT01000010.1"/>
</dbReference>
<name>A0ABT0L3Q3_9GAMM</name>
<proteinExistence type="predicted"/>
<keyword evidence="1" id="KW-0472">Membrane</keyword>
<sequence length="65" mass="6833">MQIIFFAVGVLVYFLGFTVFAGAKSSIHETVGLLIFINGTLFIIGAGIIDAVNKKAKAEVATQAS</sequence>
<keyword evidence="3" id="KW-1185">Reference proteome</keyword>
<evidence type="ECO:0000313" key="2">
    <source>
        <dbReference type="EMBL" id="MCL1118204.1"/>
    </source>
</evidence>
<organism evidence="2 3">
    <name type="scientific">Shewanella aestuarii</name>
    <dbReference type="NCBI Taxonomy" id="1028752"/>
    <lineage>
        <taxon>Bacteria</taxon>
        <taxon>Pseudomonadati</taxon>
        <taxon>Pseudomonadota</taxon>
        <taxon>Gammaproteobacteria</taxon>
        <taxon>Alteromonadales</taxon>
        <taxon>Shewanellaceae</taxon>
        <taxon>Shewanella</taxon>
    </lineage>
</organism>
<dbReference type="Proteomes" id="UP001203212">
    <property type="component" value="Unassembled WGS sequence"/>
</dbReference>
<reference evidence="2 3" key="1">
    <citation type="submission" date="2022-01" db="EMBL/GenBank/DDBJ databases">
        <title>Whole genome-based taxonomy of the Shewanellaceae.</title>
        <authorList>
            <person name="Martin-Rodriguez A.J."/>
        </authorList>
    </citation>
    <scope>NUCLEOTIDE SEQUENCE [LARGE SCALE GENOMIC DNA]</scope>
    <source>
        <strain evidence="2 3">JCM 17801</strain>
    </source>
</reference>
<evidence type="ECO:0000256" key="1">
    <source>
        <dbReference type="SAM" id="Phobius"/>
    </source>
</evidence>